<comment type="caution">
    <text evidence="2">The sequence shown here is derived from an EMBL/GenBank/DDBJ whole genome shotgun (WGS) entry which is preliminary data.</text>
</comment>
<organism evidence="2 3">
    <name type="scientific">Mycena maculata</name>
    <dbReference type="NCBI Taxonomy" id="230809"/>
    <lineage>
        <taxon>Eukaryota</taxon>
        <taxon>Fungi</taxon>
        <taxon>Dikarya</taxon>
        <taxon>Basidiomycota</taxon>
        <taxon>Agaricomycotina</taxon>
        <taxon>Agaricomycetes</taxon>
        <taxon>Agaricomycetidae</taxon>
        <taxon>Agaricales</taxon>
        <taxon>Marasmiineae</taxon>
        <taxon>Mycenaceae</taxon>
        <taxon>Mycena</taxon>
    </lineage>
</organism>
<accession>A0AAD7HSS8</accession>
<reference evidence="2" key="1">
    <citation type="submission" date="2023-03" db="EMBL/GenBank/DDBJ databases">
        <title>Massive genome expansion in bonnet fungi (Mycena s.s.) driven by repeated elements and novel gene families across ecological guilds.</title>
        <authorList>
            <consortium name="Lawrence Berkeley National Laboratory"/>
            <person name="Harder C.B."/>
            <person name="Miyauchi S."/>
            <person name="Viragh M."/>
            <person name="Kuo A."/>
            <person name="Thoen E."/>
            <person name="Andreopoulos B."/>
            <person name="Lu D."/>
            <person name="Skrede I."/>
            <person name="Drula E."/>
            <person name="Henrissat B."/>
            <person name="Morin E."/>
            <person name="Kohler A."/>
            <person name="Barry K."/>
            <person name="LaButti K."/>
            <person name="Morin E."/>
            <person name="Salamov A."/>
            <person name="Lipzen A."/>
            <person name="Mereny Z."/>
            <person name="Hegedus B."/>
            <person name="Baldrian P."/>
            <person name="Stursova M."/>
            <person name="Weitz H."/>
            <person name="Taylor A."/>
            <person name="Grigoriev I.V."/>
            <person name="Nagy L.G."/>
            <person name="Martin F."/>
            <person name="Kauserud H."/>
        </authorList>
    </citation>
    <scope>NUCLEOTIDE SEQUENCE</scope>
    <source>
        <strain evidence="2">CBHHK188m</strain>
    </source>
</reference>
<proteinExistence type="predicted"/>
<gene>
    <name evidence="2" type="ORF">DFH07DRAFT_782438</name>
</gene>
<evidence type="ECO:0000256" key="1">
    <source>
        <dbReference type="SAM" id="MobiDB-lite"/>
    </source>
</evidence>
<dbReference type="AlphaFoldDB" id="A0AAD7HSS8"/>
<keyword evidence="3" id="KW-1185">Reference proteome</keyword>
<evidence type="ECO:0000313" key="3">
    <source>
        <dbReference type="Proteomes" id="UP001215280"/>
    </source>
</evidence>
<dbReference type="EMBL" id="JARJLG010000211">
    <property type="protein sequence ID" value="KAJ7727528.1"/>
    <property type="molecule type" value="Genomic_DNA"/>
</dbReference>
<sequence length="246" mass="27480">MPSVGGAGRWWIMTSTSKWSPQRKSAVVVIALFRSGCSYYNPWTSSQSERTFDFQSYPYTTTNPTVRHHPPSNHSNMERNAPFRSGSYFAPSRIRYVGIARTRSAANGHLPRHFIGTGAGKNGTVIAEFEVDPRYIDRVVFEVACEQLSTGSIYFGVFLSGTAHVMRRGRHRFMRNSASVQYLSARELTRPRQRQVITPGSLMPSEIPIWPGLPASARICPPKIRQISSDPARGRRGLPPSAPLLD</sequence>
<name>A0AAD7HSS8_9AGAR</name>
<dbReference type="Proteomes" id="UP001215280">
    <property type="component" value="Unassembled WGS sequence"/>
</dbReference>
<protein>
    <submittedName>
        <fullName evidence="2">Uncharacterized protein</fullName>
    </submittedName>
</protein>
<evidence type="ECO:0000313" key="2">
    <source>
        <dbReference type="EMBL" id="KAJ7727528.1"/>
    </source>
</evidence>
<feature type="region of interest" description="Disordered" evidence="1">
    <location>
        <begin position="225"/>
        <end position="246"/>
    </location>
</feature>